<feature type="transmembrane region" description="Helical" evidence="5">
    <location>
        <begin position="392"/>
        <end position="412"/>
    </location>
</feature>
<dbReference type="Pfam" id="PF13520">
    <property type="entry name" value="AA_permease_2"/>
    <property type="match status" value="1"/>
</dbReference>
<evidence type="ECO:0000256" key="5">
    <source>
        <dbReference type="SAM" id="Phobius"/>
    </source>
</evidence>
<dbReference type="AlphaFoldDB" id="K0KK89"/>
<evidence type="ECO:0000256" key="3">
    <source>
        <dbReference type="ARBA" id="ARBA00022989"/>
    </source>
</evidence>
<dbReference type="STRING" id="1206466.K0KK89"/>
<sequence>MSFLSKHLSKLTVSSQEQDTELYDVKENHLQTVESGDETSESEIQVNENGAPIEKNNPLGYNVGYSSLVYLVVSGIIGTGIFSTPGTILKQIGSVGGSYILWVVGAIIAIQKVLIYIEFSVTMPNRSGGDTAYLEQAYPRPIFLIPSVYAAVNIVLSFLNSSAVAFGQYILKAAEVEPTTWRQRGIGVGILTFTCVLSALSTKWSLRLSNWLGHAKIITLLFISITGFVVLGGGTSVENPTANFKNAMQGATSSPNSIANSIIKISFAYGGTGYAFGVVSELKPERRYTGYTRVVPITFFVIFVLYITTVTAFYAGGGTLDEIKGSGVLTASLFFDNVFKTKAATKALSVLVALSAFGHLIPAVVSHSRSLRECGRQGVLPFRSFWVSTKPFNTPLGPIFVTWLVNTVVMIAPPAGDAYNFIVDIGSYAGYFFDFLMALGLLRVRKQRKALGLPPAKFRVPLVFIIIQMLFQVFVIIMPLVPPKAKDGSIDLNGGDVSFFYATYCVVAVGLLSFCVLYYVVWHFVIPNLKGYRHRVDRYELKNGELGNRVIKVPVEELEEWDRAHGHNVKLNAPLDTNLETIEVIPDGKSNDLRHRDV</sequence>
<evidence type="ECO:0000313" key="6">
    <source>
        <dbReference type="EMBL" id="CCH42587.1"/>
    </source>
</evidence>
<keyword evidence="7" id="KW-1185">Reference proteome</keyword>
<feature type="transmembrane region" description="Helical" evidence="5">
    <location>
        <begin position="218"/>
        <end position="237"/>
    </location>
</feature>
<comment type="subcellular location">
    <subcellularLocation>
        <location evidence="1">Membrane</location>
        <topology evidence="1">Multi-pass membrane protein</topology>
    </subcellularLocation>
</comment>
<dbReference type="Proteomes" id="UP000009328">
    <property type="component" value="Unassembled WGS sequence"/>
</dbReference>
<keyword evidence="4 5" id="KW-0472">Membrane</keyword>
<dbReference type="Gene3D" id="1.20.1740.10">
    <property type="entry name" value="Amino acid/polyamine transporter I"/>
    <property type="match status" value="1"/>
</dbReference>
<feature type="transmembrane region" description="Helical" evidence="5">
    <location>
        <begin position="257"/>
        <end position="279"/>
    </location>
</feature>
<evidence type="ECO:0000256" key="1">
    <source>
        <dbReference type="ARBA" id="ARBA00004141"/>
    </source>
</evidence>
<dbReference type="InterPro" id="IPR002293">
    <property type="entry name" value="AA/rel_permease1"/>
</dbReference>
<feature type="transmembrane region" description="Helical" evidence="5">
    <location>
        <begin position="142"/>
        <end position="166"/>
    </location>
</feature>
<feature type="transmembrane region" description="Helical" evidence="5">
    <location>
        <begin position="418"/>
        <end position="442"/>
    </location>
</feature>
<dbReference type="InterPro" id="IPR050598">
    <property type="entry name" value="AminoAcid_Transporter"/>
</dbReference>
<name>K0KK89_WICCF</name>
<comment type="caution">
    <text evidence="6">The sequence shown here is derived from an EMBL/GenBank/DDBJ whole genome shotgun (WGS) entry which is preliminary data.</text>
</comment>
<dbReference type="PANTHER" id="PTHR11785:SF353">
    <property type="entry name" value="METHIONINE TRANSPORTER (EUROFUNG)"/>
    <property type="match status" value="1"/>
</dbReference>
<dbReference type="InParanoid" id="K0KK89"/>
<dbReference type="EMBL" id="CAIF01000049">
    <property type="protein sequence ID" value="CCH42587.1"/>
    <property type="molecule type" value="Genomic_DNA"/>
</dbReference>
<organism evidence="6 7">
    <name type="scientific">Wickerhamomyces ciferrii (strain ATCC 14091 / BCRC 22168 / CBS 111 / JCM 3599 / NBRC 0793 / NRRL Y-1031 F-60-10)</name>
    <name type="common">Yeast</name>
    <name type="synonym">Pichia ciferrii</name>
    <dbReference type="NCBI Taxonomy" id="1206466"/>
    <lineage>
        <taxon>Eukaryota</taxon>
        <taxon>Fungi</taxon>
        <taxon>Dikarya</taxon>
        <taxon>Ascomycota</taxon>
        <taxon>Saccharomycotina</taxon>
        <taxon>Saccharomycetes</taxon>
        <taxon>Phaffomycetales</taxon>
        <taxon>Wickerhamomycetaceae</taxon>
        <taxon>Wickerhamomyces</taxon>
    </lineage>
</organism>
<dbReference type="GO" id="GO:0015179">
    <property type="term" value="F:L-amino acid transmembrane transporter activity"/>
    <property type="evidence" value="ECO:0007669"/>
    <property type="project" value="TreeGrafter"/>
</dbReference>
<feature type="transmembrane region" description="Helical" evidence="5">
    <location>
        <begin position="100"/>
        <end position="121"/>
    </location>
</feature>
<feature type="transmembrane region" description="Helical" evidence="5">
    <location>
        <begin position="291"/>
        <end position="315"/>
    </location>
</feature>
<dbReference type="HOGENOM" id="CLU_013661_0_0_1"/>
<accession>K0KK89</accession>
<dbReference type="GO" id="GO:0016020">
    <property type="term" value="C:membrane"/>
    <property type="evidence" value="ECO:0007669"/>
    <property type="project" value="UniProtKB-SubCell"/>
</dbReference>
<keyword evidence="3 5" id="KW-1133">Transmembrane helix</keyword>
<proteinExistence type="predicted"/>
<dbReference type="eggNOG" id="KOG1287">
    <property type="taxonomic scope" value="Eukaryota"/>
</dbReference>
<feature type="transmembrane region" description="Helical" evidence="5">
    <location>
        <begin position="68"/>
        <end position="88"/>
    </location>
</feature>
<evidence type="ECO:0000313" key="7">
    <source>
        <dbReference type="Proteomes" id="UP000009328"/>
    </source>
</evidence>
<dbReference type="PANTHER" id="PTHR11785">
    <property type="entry name" value="AMINO ACID TRANSPORTER"/>
    <property type="match status" value="1"/>
</dbReference>
<gene>
    <name evidence="6" type="ORF">BN7_2131</name>
</gene>
<evidence type="ECO:0000256" key="2">
    <source>
        <dbReference type="ARBA" id="ARBA00022692"/>
    </source>
</evidence>
<evidence type="ECO:0000256" key="4">
    <source>
        <dbReference type="ARBA" id="ARBA00023136"/>
    </source>
</evidence>
<feature type="transmembrane region" description="Helical" evidence="5">
    <location>
        <begin position="186"/>
        <end position="206"/>
    </location>
</feature>
<protein>
    <submittedName>
        <fullName evidence="6">Y+L amino acid transporter</fullName>
    </submittedName>
</protein>
<feature type="transmembrane region" description="Helical" evidence="5">
    <location>
        <begin position="501"/>
        <end position="525"/>
    </location>
</feature>
<feature type="transmembrane region" description="Helical" evidence="5">
    <location>
        <begin position="462"/>
        <end position="481"/>
    </location>
</feature>
<keyword evidence="2 5" id="KW-0812">Transmembrane</keyword>
<reference evidence="6 7" key="1">
    <citation type="journal article" date="2012" name="Eukaryot. Cell">
        <title>Draft genome sequence of Wickerhamomyces ciferrii NRRL Y-1031 F-60-10.</title>
        <authorList>
            <person name="Schneider J."/>
            <person name="Andrea H."/>
            <person name="Blom J."/>
            <person name="Jaenicke S."/>
            <person name="Ruckert C."/>
            <person name="Schorsch C."/>
            <person name="Szczepanowski R."/>
            <person name="Farwick M."/>
            <person name="Goesmann A."/>
            <person name="Puhler A."/>
            <person name="Schaffer S."/>
            <person name="Tauch A."/>
            <person name="Kohler T."/>
            <person name="Brinkrolf K."/>
        </authorList>
    </citation>
    <scope>NUCLEOTIDE SEQUENCE [LARGE SCALE GENOMIC DNA]</scope>
    <source>
        <strain evidence="7">ATCC 14091 / BCRC 22168 / CBS 111 / JCM 3599 / NBRC 0793 / NRRL Y-1031 F-60-10</strain>
    </source>
</reference>